<gene>
    <name evidence="2" type="ORF">Prum_027250</name>
</gene>
<comment type="caution">
    <text evidence="2">The sequence shown here is derived from an EMBL/GenBank/DDBJ whole genome shotgun (WGS) entry which is preliminary data.</text>
</comment>
<dbReference type="Proteomes" id="UP000482960">
    <property type="component" value="Unassembled WGS sequence"/>
</dbReference>
<sequence length="150" mass="15764">MPTGAVVLEITESVMIDASSVTDQVLFDLRRLGVKIVVDDFGTGFSALGYLRRHPVTGVKIDRSFVDGLGTDDEDEEIVRAVVAMSTALKLTIVAEGVESPAQQDVLAALGVTVGQGHLWSAPVPADQFTERWLALAVIPDGGQDAAGSS</sequence>
<dbReference type="SMART" id="SM00052">
    <property type="entry name" value="EAL"/>
    <property type="match status" value="1"/>
</dbReference>
<dbReference type="PROSITE" id="PS50883">
    <property type="entry name" value="EAL"/>
    <property type="match status" value="1"/>
</dbReference>
<dbReference type="PANTHER" id="PTHR33121">
    <property type="entry name" value="CYCLIC DI-GMP PHOSPHODIESTERASE PDEF"/>
    <property type="match status" value="1"/>
</dbReference>
<dbReference type="SUPFAM" id="SSF141868">
    <property type="entry name" value="EAL domain-like"/>
    <property type="match status" value="1"/>
</dbReference>
<dbReference type="InterPro" id="IPR050706">
    <property type="entry name" value="Cyclic-di-GMP_PDE-like"/>
</dbReference>
<dbReference type="GO" id="GO:0071111">
    <property type="term" value="F:cyclic-guanylate-specific phosphodiesterase activity"/>
    <property type="evidence" value="ECO:0007669"/>
    <property type="project" value="InterPro"/>
</dbReference>
<evidence type="ECO:0000313" key="3">
    <source>
        <dbReference type="Proteomes" id="UP000482960"/>
    </source>
</evidence>
<dbReference type="EMBL" id="BLPG01000001">
    <property type="protein sequence ID" value="GFJ89083.1"/>
    <property type="molecule type" value="Genomic_DNA"/>
</dbReference>
<dbReference type="Pfam" id="PF00563">
    <property type="entry name" value="EAL"/>
    <property type="match status" value="1"/>
</dbReference>
<name>A0A6V8KVH5_9ACTN</name>
<dbReference type="AlphaFoldDB" id="A0A6V8KVH5"/>
<reference evidence="2 3" key="2">
    <citation type="submission" date="2020-03" db="EMBL/GenBank/DDBJ databases">
        <authorList>
            <person name="Ichikawa N."/>
            <person name="Kimura A."/>
            <person name="Kitahashi Y."/>
            <person name="Uohara A."/>
        </authorList>
    </citation>
    <scope>NUCLEOTIDE SEQUENCE [LARGE SCALE GENOMIC DNA]</scope>
    <source>
        <strain evidence="2 3">NBRC 108638</strain>
    </source>
</reference>
<evidence type="ECO:0000259" key="1">
    <source>
        <dbReference type="PROSITE" id="PS50883"/>
    </source>
</evidence>
<dbReference type="InterPro" id="IPR035919">
    <property type="entry name" value="EAL_sf"/>
</dbReference>
<reference evidence="2 3" key="1">
    <citation type="submission" date="2020-03" db="EMBL/GenBank/DDBJ databases">
        <title>Whole genome shotgun sequence of Phytohabitans rumicis NBRC 108638.</title>
        <authorList>
            <person name="Komaki H."/>
            <person name="Tamura T."/>
        </authorList>
    </citation>
    <scope>NUCLEOTIDE SEQUENCE [LARGE SCALE GENOMIC DNA]</scope>
    <source>
        <strain evidence="2 3">NBRC 108638</strain>
    </source>
</reference>
<feature type="domain" description="EAL" evidence="1">
    <location>
        <begin position="1"/>
        <end position="137"/>
    </location>
</feature>
<proteinExistence type="predicted"/>
<keyword evidence="3" id="KW-1185">Reference proteome</keyword>
<dbReference type="InterPro" id="IPR001633">
    <property type="entry name" value="EAL_dom"/>
</dbReference>
<accession>A0A6V8KVH5</accession>
<dbReference type="CDD" id="cd01948">
    <property type="entry name" value="EAL"/>
    <property type="match status" value="1"/>
</dbReference>
<evidence type="ECO:0000313" key="2">
    <source>
        <dbReference type="EMBL" id="GFJ89083.1"/>
    </source>
</evidence>
<dbReference type="PANTHER" id="PTHR33121:SF71">
    <property type="entry name" value="OXYGEN SENSOR PROTEIN DOSP"/>
    <property type="match status" value="1"/>
</dbReference>
<dbReference type="Gene3D" id="3.20.20.450">
    <property type="entry name" value="EAL domain"/>
    <property type="match status" value="1"/>
</dbReference>
<protein>
    <recommendedName>
        <fullName evidence="1">EAL domain-containing protein</fullName>
    </recommendedName>
</protein>
<organism evidence="2 3">
    <name type="scientific">Phytohabitans rumicis</name>
    <dbReference type="NCBI Taxonomy" id="1076125"/>
    <lineage>
        <taxon>Bacteria</taxon>
        <taxon>Bacillati</taxon>
        <taxon>Actinomycetota</taxon>
        <taxon>Actinomycetes</taxon>
        <taxon>Micromonosporales</taxon>
        <taxon>Micromonosporaceae</taxon>
    </lineage>
</organism>